<feature type="domain" description="ATP phosphoribosyltransferase catalytic" evidence="8">
    <location>
        <begin position="121"/>
        <end position="296"/>
    </location>
</feature>
<dbReference type="NCBIfam" id="TIGR00070">
    <property type="entry name" value="hisG"/>
    <property type="match status" value="1"/>
</dbReference>
<proteinExistence type="predicted"/>
<dbReference type="EC" id="2.4.2.17" evidence="3"/>
<evidence type="ECO:0000256" key="2">
    <source>
        <dbReference type="ARBA" id="ARBA00004667"/>
    </source>
</evidence>
<dbReference type="SUPFAM" id="SSF53850">
    <property type="entry name" value="Periplasmic binding protein-like II"/>
    <property type="match status" value="1"/>
</dbReference>
<evidence type="ECO:0000313" key="10">
    <source>
        <dbReference type="Proteomes" id="UP000479710"/>
    </source>
</evidence>
<name>A0A6G1BZE7_9ORYZ</name>
<dbReference type="PANTHER" id="PTHR21403">
    <property type="entry name" value="ATP PHOSPHORIBOSYLTRANSFERASE ATP-PRTASE"/>
    <property type="match status" value="1"/>
</dbReference>
<dbReference type="Pfam" id="PF01634">
    <property type="entry name" value="HisG"/>
    <property type="match status" value="1"/>
</dbReference>
<dbReference type="Proteomes" id="UP000479710">
    <property type="component" value="Unassembled WGS sequence"/>
</dbReference>
<gene>
    <name evidence="9" type="ORF">E2562_023923</name>
</gene>
<dbReference type="PANTHER" id="PTHR21403:SF8">
    <property type="entry name" value="ATP PHOSPHORIBOSYLTRANSFERASE"/>
    <property type="match status" value="1"/>
</dbReference>
<dbReference type="AlphaFoldDB" id="A0A6G1BZE7"/>
<reference evidence="9 10" key="1">
    <citation type="submission" date="2019-11" db="EMBL/GenBank/DDBJ databases">
        <title>Whole genome sequence of Oryza granulata.</title>
        <authorList>
            <person name="Li W."/>
        </authorList>
    </citation>
    <scope>NUCLEOTIDE SEQUENCE [LARGE SCALE GENOMIC DNA]</scope>
    <source>
        <strain evidence="10">cv. Menghai</strain>
        <tissue evidence="9">Leaf</tissue>
    </source>
</reference>
<dbReference type="GO" id="GO:0005737">
    <property type="term" value="C:cytoplasm"/>
    <property type="evidence" value="ECO:0007669"/>
    <property type="project" value="InterPro"/>
</dbReference>
<accession>A0A6G1BZE7</accession>
<dbReference type="InterPro" id="IPR013820">
    <property type="entry name" value="ATP_PRibTrfase_cat"/>
</dbReference>
<keyword evidence="7" id="KW-0368">Histidine biosynthesis</keyword>
<evidence type="ECO:0000256" key="1">
    <source>
        <dbReference type="ARBA" id="ARBA00000915"/>
    </source>
</evidence>
<keyword evidence="10" id="KW-1185">Reference proteome</keyword>
<evidence type="ECO:0000259" key="8">
    <source>
        <dbReference type="Pfam" id="PF01634"/>
    </source>
</evidence>
<comment type="catalytic activity">
    <reaction evidence="1">
        <text>1-(5-phospho-beta-D-ribosyl)-ATP + diphosphate = 5-phospho-alpha-D-ribose 1-diphosphate + ATP</text>
        <dbReference type="Rhea" id="RHEA:18473"/>
        <dbReference type="ChEBI" id="CHEBI:30616"/>
        <dbReference type="ChEBI" id="CHEBI:33019"/>
        <dbReference type="ChEBI" id="CHEBI:58017"/>
        <dbReference type="ChEBI" id="CHEBI:73183"/>
        <dbReference type="EC" id="2.4.2.17"/>
    </reaction>
</comment>
<dbReference type="Gene3D" id="3.40.190.10">
    <property type="entry name" value="Periplasmic binding protein-like II"/>
    <property type="match status" value="2"/>
</dbReference>
<keyword evidence="6" id="KW-0808">Transferase</keyword>
<dbReference type="GO" id="GO:0000105">
    <property type="term" value="P:L-histidine biosynthetic process"/>
    <property type="evidence" value="ECO:0007669"/>
    <property type="project" value="UniProtKB-UniPathway"/>
</dbReference>
<sequence length="348" mass="37765">MSPMLATRLDFTAVLLSPSPSPPPGLRVRALPAVAARTRASSLAPRAAASATAAVSAKPAAVSPLSADRTVVRIGLPSKGRMSEQTLSLLKSCQLSVRHLNPRQYTADIPQVPNLEVWFQRPKDIVRKLQSGDLDLGIVGFDIVSEYGQGSDDLVVVHDALEFGHCRLSLAVPKEGIFENINTLEDLANMPEWTQERPMRVVTGFGYLGEKFLRENGFNHVSFLAGDGALESYPAMGMADVIVDLVSSGTTLRENNLKEIDGGVILESQATLVACRRSLHKRKGVLEITHEMLERLEAHLTATGELMVTANMRGNSAEEVAERVLSQTSLCGLQLCDICHLSWGLQYV</sequence>
<dbReference type="OrthoDB" id="2574at2759"/>
<dbReference type="InterPro" id="IPR001348">
    <property type="entry name" value="ATP_PRibTrfase_HisG"/>
</dbReference>
<comment type="caution">
    <text evidence="9">The sequence shown here is derived from an EMBL/GenBank/DDBJ whole genome shotgun (WGS) entry which is preliminary data.</text>
</comment>
<dbReference type="EMBL" id="SPHZ02000011">
    <property type="protein sequence ID" value="KAF0893282.1"/>
    <property type="molecule type" value="Genomic_DNA"/>
</dbReference>
<evidence type="ECO:0000256" key="6">
    <source>
        <dbReference type="ARBA" id="ARBA00022679"/>
    </source>
</evidence>
<keyword evidence="5" id="KW-0328">Glycosyltransferase</keyword>
<evidence type="ECO:0000313" key="9">
    <source>
        <dbReference type="EMBL" id="KAF0893282.1"/>
    </source>
</evidence>
<dbReference type="UniPathway" id="UPA00031">
    <property type="reaction ID" value="UER00006"/>
</dbReference>
<protein>
    <recommendedName>
        <fullName evidence="3">ATP phosphoribosyltransferase</fullName>
        <ecNumber evidence="3">2.4.2.17</ecNumber>
    </recommendedName>
</protein>
<evidence type="ECO:0000256" key="7">
    <source>
        <dbReference type="ARBA" id="ARBA00023102"/>
    </source>
</evidence>
<evidence type="ECO:0000256" key="3">
    <source>
        <dbReference type="ARBA" id="ARBA00011946"/>
    </source>
</evidence>
<organism evidence="9 10">
    <name type="scientific">Oryza meyeriana var. granulata</name>
    <dbReference type="NCBI Taxonomy" id="110450"/>
    <lineage>
        <taxon>Eukaryota</taxon>
        <taxon>Viridiplantae</taxon>
        <taxon>Streptophyta</taxon>
        <taxon>Embryophyta</taxon>
        <taxon>Tracheophyta</taxon>
        <taxon>Spermatophyta</taxon>
        <taxon>Magnoliopsida</taxon>
        <taxon>Liliopsida</taxon>
        <taxon>Poales</taxon>
        <taxon>Poaceae</taxon>
        <taxon>BOP clade</taxon>
        <taxon>Oryzoideae</taxon>
        <taxon>Oryzeae</taxon>
        <taxon>Oryzinae</taxon>
        <taxon>Oryza</taxon>
        <taxon>Oryza meyeriana</taxon>
    </lineage>
</organism>
<dbReference type="CDD" id="cd13593">
    <property type="entry name" value="PBP2_HisGL3"/>
    <property type="match status" value="1"/>
</dbReference>
<evidence type="ECO:0000256" key="5">
    <source>
        <dbReference type="ARBA" id="ARBA00022676"/>
    </source>
</evidence>
<keyword evidence="4" id="KW-0028">Amino-acid biosynthesis</keyword>
<dbReference type="InterPro" id="IPR018198">
    <property type="entry name" value="ATP_PRibTrfase_CS"/>
</dbReference>
<dbReference type="PROSITE" id="PS01316">
    <property type="entry name" value="ATP_P_PHORIBOSYLTR"/>
    <property type="match status" value="1"/>
</dbReference>
<evidence type="ECO:0000256" key="4">
    <source>
        <dbReference type="ARBA" id="ARBA00022605"/>
    </source>
</evidence>
<dbReference type="GO" id="GO:0003879">
    <property type="term" value="F:ATP phosphoribosyltransferase activity"/>
    <property type="evidence" value="ECO:0007669"/>
    <property type="project" value="UniProtKB-EC"/>
</dbReference>
<comment type="pathway">
    <text evidence="2">Amino-acid biosynthesis; L-histidine biosynthesis; L-histidine from 5-phospho-alpha-D-ribose 1-diphosphate: step 1/9.</text>
</comment>
<dbReference type="FunFam" id="3.40.190.10:FF:000118">
    <property type="entry name" value="ATP phosphoribosyltransferase 2, chloroplastic"/>
    <property type="match status" value="1"/>
</dbReference>